<evidence type="ECO:0000256" key="10">
    <source>
        <dbReference type="SAM" id="MobiDB-lite"/>
    </source>
</evidence>
<evidence type="ECO:0000256" key="11">
    <source>
        <dbReference type="SAM" id="Phobius"/>
    </source>
</evidence>
<comment type="caution">
    <text evidence="12">The sequence shown here is derived from an EMBL/GenBank/DDBJ whole genome shotgun (WGS) entry which is preliminary data.</text>
</comment>
<dbReference type="EMBL" id="JAULSV010000006">
    <property type="protein sequence ID" value="KAK0641847.1"/>
    <property type="molecule type" value="Genomic_DNA"/>
</dbReference>
<sequence>MATWPKWAPPANFITIHYIYFVATCLVTSVIFYGSSTSAFRVSYVDSLFLVVSAMTESGLNTVNLSQINTGQQVLLWILMVVGSSIWVSVWTVLFRKRAFEHRFEAIVKADRRRSEKRRKDRRALPILEKIKSVTKNPVTLPSRDGESRPSIHAAAGASGPSRAEEGIELAESAVGQPAETRVDGHIAFASAPRAISATSSHRPEDQLNRRMHRSLSAAEKDISEEENDDEGVFHWRRVLNKHNVGPNAQFHNLTTAEREQLGGCEYRALKILAVVVPLYFFLWQVLGAIGIAAWIAINSPDITTSNGVNPWWAGIFYAISAFNNNGMSLVDMNVIPFQQAYYVLLTMALLILAGNTAYPLFLRLIFWSMWKILKLFTKEDAFRDTKSTLEFILNYPRRVYTNLFPARPTWWLCFMVILLNGTDWVLFEVLNIGNPVIEKIPLGPRVFAGLFQAIAVRSGGFYIIPISAAYPGLQVMYVIMMYISVYPVVITMRHSNVYEERSLGIYSNDPRQMENQDDSESRSILGTAGTALRRTISFQGVGVPRIPPDEKQGSINFISQQIRSQLAHDLWWLALAVLLITISETKNFLVNPVAFNVFNVLFEVVSAYGTVGISVGLPDQNYSFCGGWNTVSKLVLCLVMLRGRHRGLPVALDRAIRLPSEELLKDEEEDYRIRARNRRASRASV</sequence>
<dbReference type="GO" id="GO:0005886">
    <property type="term" value="C:plasma membrane"/>
    <property type="evidence" value="ECO:0007669"/>
    <property type="project" value="InterPro"/>
</dbReference>
<dbReference type="GO" id="GO:1990573">
    <property type="term" value="P:potassium ion import across plasma membrane"/>
    <property type="evidence" value="ECO:0007669"/>
    <property type="project" value="TreeGrafter"/>
</dbReference>
<keyword evidence="6" id="KW-0630">Potassium</keyword>
<comment type="similarity">
    <text evidence="2">Belongs to the TrkH potassium transport family.</text>
</comment>
<dbReference type="InterPro" id="IPR015958">
    <property type="entry name" value="Trk1_fungi"/>
</dbReference>
<comment type="subcellular location">
    <subcellularLocation>
        <location evidence="1">Membrane</location>
        <topology evidence="1">Multi-pass membrane protein</topology>
    </subcellularLocation>
</comment>
<feature type="transmembrane region" description="Helical" evidence="11">
    <location>
        <begin position="343"/>
        <end position="367"/>
    </location>
</feature>
<dbReference type="PANTHER" id="PTHR31064">
    <property type="entry name" value="POTASSIUM TRANSPORT PROTEIN DDB_G0292412-RELATED"/>
    <property type="match status" value="1"/>
</dbReference>
<reference evidence="12" key="1">
    <citation type="submission" date="2023-06" db="EMBL/GenBank/DDBJ databases">
        <title>Genome-scale phylogeny and comparative genomics of the fungal order Sordariales.</title>
        <authorList>
            <consortium name="Lawrence Berkeley National Laboratory"/>
            <person name="Hensen N."/>
            <person name="Bonometti L."/>
            <person name="Westerberg I."/>
            <person name="Brannstrom I.O."/>
            <person name="Guillou S."/>
            <person name="Cros-Aarteil S."/>
            <person name="Calhoun S."/>
            <person name="Haridas S."/>
            <person name="Kuo A."/>
            <person name="Mondo S."/>
            <person name="Pangilinan J."/>
            <person name="Riley R."/>
            <person name="Labutti K."/>
            <person name="Andreopoulos B."/>
            <person name="Lipzen A."/>
            <person name="Chen C."/>
            <person name="Yanf M."/>
            <person name="Daum C."/>
            <person name="Ng V."/>
            <person name="Clum A."/>
            <person name="Steindorff A."/>
            <person name="Ohm R."/>
            <person name="Martin F."/>
            <person name="Silar P."/>
            <person name="Natvig D."/>
            <person name="Lalanne C."/>
            <person name="Gautier V."/>
            <person name="Ament-Velasquez S.L."/>
            <person name="Kruys A."/>
            <person name="Hutchinson M.I."/>
            <person name="Powell A.J."/>
            <person name="Barry K."/>
            <person name="Miller A.N."/>
            <person name="Grigoriev I.V."/>
            <person name="Debuchy R."/>
            <person name="Gladieux P."/>
            <person name="Thoren M.H."/>
            <person name="Johannesson H."/>
        </authorList>
    </citation>
    <scope>NUCLEOTIDE SEQUENCE</scope>
    <source>
        <strain evidence="12">SMH2532-1</strain>
    </source>
</reference>
<evidence type="ECO:0000256" key="8">
    <source>
        <dbReference type="ARBA" id="ARBA00023065"/>
    </source>
</evidence>
<keyword evidence="7 11" id="KW-1133">Transmembrane helix</keyword>
<feature type="transmembrane region" description="Helical" evidence="11">
    <location>
        <begin position="310"/>
        <end position="331"/>
    </location>
</feature>
<name>A0AA39XYV8_9PEZI</name>
<evidence type="ECO:0000256" key="9">
    <source>
        <dbReference type="ARBA" id="ARBA00023136"/>
    </source>
</evidence>
<evidence type="ECO:0000256" key="6">
    <source>
        <dbReference type="ARBA" id="ARBA00022958"/>
    </source>
</evidence>
<dbReference type="NCBIfam" id="TIGR00934">
    <property type="entry name" value="2a38euk"/>
    <property type="match status" value="1"/>
</dbReference>
<accession>A0AA39XYV8</accession>
<feature type="transmembrane region" description="Helical" evidence="11">
    <location>
        <begin position="443"/>
        <end position="465"/>
    </location>
</feature>
<feature type="transmembrane region" description="Helical" evidence="11">
    <location>
        <begin position="410"/>
        <end position="431"/>
    </location>
</feature>
<evidence type="ECO:0000313" key="12">
    <source>
        <dbReference type="EMBL" id="KAK0641847.1"/>
    </source>
</evidence>
<feature type="transmembrane region" description="Helical" evidence="11">
    <location>
        <begin position="471"/>
        <end position="493"/>
    </location>
</feature>
<evidence type="ECO:0000256" key="1">
    <source>
        <dbReference type="ARBA" id="ARBA00004141"/>
    </source>
</evidence>
<dbReference type="PIRSF" id="PIRSF002450">
    <property type="entry name" value="K+_transpter_TRK"/>
    <property type="match status" value="1"/>
</dbReference>
<keyword evidence="9 11" id="KW-0472">Membrane</keyword>
<feature type="transmembrane region" description="Helical" evidence="11">
    <location>
        <begin position="74"/>
        <end position="95"/>
    </location>
</feature>
<keyword evidence="8" id="KW-0406">Ion transport</keyword>
<feature type="transmembrane region" description="Helical" evidence="11">
    <location>
        <begin position="272"/>
        <end position="298"/>
    </location>
</feature>
<dbReference type="PANTHER" id="PTHR31064:SF37">
    <property type="entry name" value="TRANSPORTER, PUTATIVE (EUROFUNG)-RELATED"/>
    <property type="match status" value="1"/>
</dbReference>
<dbReference type="GO" id="GO:0140107">
    <property type="term" value="F:high-affinity potassium ion transmembrane transporter activity"/>
    <property type="evidence" value="ECO:0007669"/>
    <property type="project" value="TreeGrafter"/>
</dbReference>
<evidence type="ECO:0000256" key="7">
    <source>
        <dbReference type="ARBA" id="ARBA00022989"/>
    </source>
</evidence>
<feature type="transmembrane region" description="Helical" evidence="11">
    <location>
        <begin position="15"/>
        <end position="35"/>
    </location>
</feature>
<evidence type="ECO:0000256" key="5">
    <source>
        <dbReference type="ARBA" id="ARBA00022692"/>
    </source>
</evidence>
<dbReference type="InterPro" id="IPR003445">
    <property type="entry name" value="Cat_transpt"/>
</dbReference>
<evidence type="ECO:0000313" key="13">
    <source>
        <dbReference type="Proteomes" id="UP001174936"/>
    </source>
</evidence>
<organism evidence="12 13">
    <name type="scientific">Cercophora newfieldiana</name>
    <dbReference type="NCBI Taxonomy" id="92897"/>
    <lineage>
        <taxon>Eukaryota</taxon>
        <taxon>Fungi</taxon>
        <taxon>Dikarya</taxon>
        <taxon>Ascomycota</taxon>
        <taxon>Pezizomycotina</taxon>
        <taxon>Sordariomycetes</taxon>
        <taxon>Sordariomycetidae</taxon>
        <taxon>Sordariales</taxon>
        <taxon>Lasiosphaeriaceae</taxon>
        <taxon>Cercophora</taxon>
    </lineage>
</organism>
<evidence type="ECO:0000256" key="4">
    <source>
        <dbReference type="ARBA" id="ARBA00022538"/>
    </source>
</evidence>
<keyword evidence="13" id="KW-1185">Reference proteome</keyword>
<dbReference type="InterPro" id="IPR051143">
    <property type="entry name" value="TrkH_K-transport"/>
</dbReference>
<dbReference type="GO" id="GO:0030007">
    <property type="term" value="P:intracellular potassium ion homeostasis"/>
    <property type="evidence" value="ECO:0007669"/>
    <property type="project" value="InterPro"/>
</dbReference>
<keyword evidence="3" id="KW-0813">Transport</keyword>
<dbReference type="AlphaFoldDB" id="A0AA39XYV8"/>
<dbReference type="Proteomes" id="UP001174936">
    <property type="component" value="Unassembled WGS sequence"/>
</dbReference>
<keyword evidence="5 11" id="KW-0812">Transmembrane</keyword>
<evidence type="ECO:0000256" key="2">
    <source>
        <dbReference type="ARBA" id="ARBA00009137"/>
    </source>
</evidence>
<feature type="region of interest" description="Disordered" evidence="10">
    <location>
        <begin position="136"/>
        <end position="165"/>
    </location>
</feature>
<evidence type="ECO:0000256" key="3">
    <source>
        <dbReference type="ARBA" id="ARBA00022448"/>
    </source>
</evidence>
<dbReference type="Pfam" id="PF02386">
    <property type="entry name" value="TrkH"/>
    <property type="match status" value="1"/>
</dbReference>
<protein>
    <submittedName>
        <fullName evidence="12">Cation transport protein-domain-containing protein</fullName>
    </submittedName>
</protein>
<gene>
    <name evidence="12" type="ORF">B0T16DRAFT_221473</name>
</gene>
<keyword evidence="4" id="KW-0633">Potassium transport</keyword>
<dbReference type="InterPro" id="IPR004773">
    <property type="entry name" value="K/Na_transp_Trk1/HKT1"/>
</dbReference>
<proteinExistence type="inferred from homology"/>